<comment type="similarity">
    <text evidence="2">Belongs to the sulfatase family.</text>
</comment>
<name>A0ABY7W515_9BACT</name>
<evidence type="ECO:0000256" key="5">
    <source>
        <dbReference type="ARBA" id="ARBA00022801"/>
    </source>
</evidence>
<evidence type="ECO:0000313" key="9">
    <source>
        <dbReference type="EMBL" id="WDE99343.1"/>
    </source>
</evidence>
<keyword evidence="4" id="KW-0732">Signal</keyword>
<keyword evidence="3" id="KW-0479">Metal-binding</keyword>
<evidence type="ECO:0000256" key="7">
    <source>
        <dbReference type="SAM" id="MobiDB-lite"/>
    </source>
</evidence>
<dbReference type="SUPFAM" id="SSF53649">
    <property type="entry name" value="Alkaline phosphatase-like"/>
    <property type="match status" value="1"/>
</dbReference>
<evidence type="ECO:0000256" key="6">
    <source>
        <dbReference type="ARBA" id="ARBA00022837"/>
    </source>
</evidence>
<dbReference type="Gene3D" id="3.30.1120.10">
    <property type="match status" value="1"/>
</dbReference>
<dbReference type="RefSeq" id="WP_274154201.1">
    <property type="nucleotide sequence ID" value="NZ_CP117812.1"/>
</dbReference>
<keyword evidence="6" id="KW-0106">Calcium</keyword>
<evidence type="ECO:0000256" key="3">
    <source>
        <dbReference type="ARBA" id="ARBA00022723"/>
    </source>
</evidence>
<dbReference type="Pfam" id="PF00884">
    <property type="entry name" value="Sulfatase"/>
    <property type="match status" value="1"/>
</dbReference>
<reference evidence="9 10" key="1">
    <citation type="submission" date="2023-02" db="EMBL/GenBank/DDBJ databases">
        <title>Genome sequence of Lentisphaera profundi SAORIC-696.</title>
        <authorList>
            <person name="Kim e."/>
            <person name="Cho J.-C."/>
            <person name="Choi A."/>
            <person name="Kang I."/>
        </authorList>
    </citation>
    <scope>NUCLEOTIDE SEQUENCE [LARGE SCALE GENOMIC DNA]</scope>
    <source>
        <strain evidence="9 10">SAORIC-696</strain>
    </source>
</reference>
<dbReference type="InterPro" id="IPR050738">
    <property type="entry name" value="Sulfatase"/>
</dbReference>
<accession>A0ABY7W515</accession>
<dbReference type="PANTHER" id="PTHR42693">
    <property type="entry name" value="ARYLSULFATASE FAMILY MEMBER"/>
    <property type="match status" value="1"/>
</dbReference>
<dbReference type="CDD" id="cd16144">
    <property type="entry name" value="ARS_like"/>
    <property type="match status" value="1"/>
</dbReference>
<dbReference type="PROSITE" id="PS00523">
    <property type="entry name" value="SULFATASE_1"/>
    <property type="match status" value="1"/>
</dbReference>
<sequence length="509" mass="56479">MIKIILFLSTLLSTYIVQGSEKVPKSPIVSQSKPNVLFILIDDLGWADIGCYGAKFHETPNVDRLAMQGMRFTDAYAASAVCSPTRASILTGKYPSRINFWRASPIENLPQSEITIAEALKDAGYHTAHMGKWHLMVKSKSEGESSFPEDHGFDVNVGGTRSGAPGTFFFPYKRKGREPGQDNAVPGFENGKEGDYLTDKLTDKAIAFMKETKDKPFFLNLWYFTVHTPVQGKEEKIAKYEKKLTELGITSPSGSVKEGKRYSRKAQDSPIYAAMVESMDENVGRILDYLKESGLEKNTIVIFSSDNGGLSTISSTKGGPACSFPLRAGKAWLHEGGIRVPMIIKWPGNPNPGSTCFIPVVSTDFYPTILEMAGLPLQPSQHLDGLSLVPLLKGKAKGLKREALYFHFPQDHHVSSKGPSAAIRMGDYKLVEEFYTGKLELYNLAQDLGEQNELSAQEPERTAMMAKMMCEWRAETKAYMPSEEKRAKDAKRKKAKAEERKNMNKGTAE</sequence>
<dbReference type="InterPro" id="IPR000917">
    <property type="entry name" value="Sulfatase_N"/>
</dbReference>
<keyword evidence="5" id="KW-0378">Hydrolase</keyword>
<feature type="region of interest" description="Disordered" evidence="7">
    <location>
        <begin position="172"/>
        <end position="191"/>
    </location>
</feature>
<gene>
    <name evidence="9" type="ORF">PQO03_16020</name>
</gene>
<evidence type="ECO:0000256" key="1">
    <source>
        <dbReference type="ARBA" id="ARBA00001913"/>
    </source>
</evidence>
<feature type="domain" description="Sulfatase N-terminal" evidence="8">
    <location>
        <begin position="34"/>
        <end position="374"/>
    </location>
</feature>
<evidence type="ECO:0000313" key="10">
    <source>
        <dbReference type="Proteomes" id="UP001214250"/>
    </source>
</evidence>
<proteinExistence type="inferred from homology"/>
<comment type="cofactor">
    <cofactor evidence="1">
        <name>Ca(2+)</name>
        <dbReference type="ChEBI" id="CHEBI:29108"/>
    </cofactor>
</comment>
<dbReference type="InterPro" id="IPR024607">
    <property type="entry name" value="Sulfatase_CS"/>
</dbReference>
<feature type="compositionally biased region" description="Basic and acidic residues" evidence="7">
    <location>
        <begin position="496"/>
        <end position="509"/>
    </location>
</feature>
<evidence type="ECO:0000256" key="4">
    <source>
        <dbReference type="ARBA" id="ARBA00022729"/>
    </source>
</evidence>
<dbReference type="InterPro" id="IPR017850">
    <property type="entry name" value="Alkaline_phosphatase_core_sf"/>
</dbReference>
<dbReference type="PANTHER" id="PTHR42693:SF42">
    <property type="entry name" value="ARYLSULFATASE G"/>
    <property type="match status" value="1"/>
</dbReference>
<dbReference type="Proteomes" id="UP001214250">
    <property type="component" value="Chromosome 2"/>
</dbReference>
<protein>
    <submittedName>
        <fullName evidence="9">Sulfatase</fullName>
    </submittedName>
</protein>
<dbReference type="EMBL" id="CP117812">
    <property type="protein sequence ID" value="WDE99343.1"/>
    <property type="molecule type" value="Genomic_DNA"/>
</dbReference>
<feature type="region of interest" description="Disordered" evidence="7">
    <location>
        <begin position="480"/>
        <end position="509"/>
    </location>
</feature>
<keyword evidence="10" id="KW-1185">Reference proteome</keyword>
<evidence type="ECO:0000256" key="2">
    <source>
        <dbReference type="ARBA" id="ARBA00008779"/>
    </source>
</evidence>
<evidence type="ECO:0000259" key="8">
    <source>
        <dbReference type="Pfam" id="PF00884"/>
    </source>
</evidence>
<dbReference type="Gene3D" id="3.40.720.10">
    <property type="entry name" value="Alkaline Phosphatase, subunit A"/>
    <property type="match status" value="1"/>
</dbReference>
<organism evidence="9 10">
    <name type="scientific">Lentisphaera profundi</name>
    <dbReference type="NCBI Taxonomy" id="1658616"/>
    <lineage>
        <taxon>Bacteria</taxon>
        <taxon>Pseudomonadati</taxon>
        <taxon>Lentisphaerota</taxon>
        <taxon>Lentisphaeria</taxon>
        <taxon>Lentisphaerales</taxon>
        <taxon>Lentisphaeraceae</taxon>
        <taxon>Lentisphaera</taxon>
    </lineage>
</organism>